<evidence type="ECO:0000256" key="1">
    <source>
        <dbReference type="ARBA" id="ARBA00005104"/>
    </source>
</evidence>
<dbReference type="AlphaFoldDB" id="A0A1I5DV16"/>
<sequence>MTEPGISLLGTGMTLSDDEIAVLYAVDDRSAPWLRVNFISSIDGAGTHDGLTAGLGTPADKRVFDILRRLCDVVLVGAGTVRAEGYGPMRLDEPAVHWRRGHGLSDQPVFAIVSAGLGLDPGHRIFTEAPVRPIVLTGEAASRERRTALAEVADVLVAGDENVDPRRMRSLLAGRGLTQVHSEGGPSLFGDFLREDAVDEVCLTISPFAEGPGAGRIVAGAPTDIQRPMMLAHVLSSDGTLLLRYLRQPEG</sequence>
<dbReference type="STRING" id="995034.SAMN05216219_3106"/>
<organism evidence="5 6">
    <name type="scientific">Mycetocola miduiensis</name>
    <dbReference type="NCBI Taxonomy" id="995034"/>
    <lineage>
        <taxon>Bacteria</taxon>
        <taxon>Bacillati</taxon>
        <taxon>Actinomycetota</taxon>
        <taxon>Actinomycetes</taxon>
        <taxon>Micrococcales</taxon>
        <taxon>Microbacteriaceae</taxon>
        <taxon>Mycetocola</taxon>
    </lineage>
</organism>
<dbReference type="RefSeq" id="WP_090713055.1">
    <property type="nucleotide sequence ID" value="NZ_FOVM01000011.1"/>
</dbReference>
<dbReference type="Pfam" id="PF01872">
    <property type="entry name" value="RibD_C"/>
    <property type="match status" value="1"/>
</dbReference>
<dbReference type="PANTHER" id="PTHR38011:SF7">
    <property type="entry name" value="2,5-DIAMINO-6-RIBOSYLAMINO-4(3H)-PYRIMIDINONE 5'-PHOSPHATE REDUCTASE"/>
    <property type="match status" value="1"/>
</dbReference>
<feature type="domain" description="Bacterial bifunctional deaminase-reductase C-terminal" evidence="4">
    <location>
        <begin position="32"/>
        <end position="221"/>
    </location>
</feature>
<keyword evidence="3" id="KW-0560">Oxidoreductase</keyword>
<evidence type="ECO:0000256" key="3">
    <source>
        <dbReference type="ARBA" id="ARBA00023002"/>
    </source>
</evidence>
<proteinExistence type="predicted"/>
<keyword evidence="2" id="KW-0521">NADP</keyword>
<dbReference type="Gene3D" id="3.40.430.10">
    <property type="entry name" value="Dihydrofolate Reductase, subunit A"/>
    <property type="match status" value="1"/>
</dbReference>
<comment type="pathway">
    <text evidence="1">Cofactor biosynthesis; riboflavin biosynthesis.</text>
</comment>
<dbReference type="PANTHER" id="PTHR38011">
    <property type="entry name" value="DIHYDROFOLATE REDUCTASE FAMILY PROTEIN (AFU_ORTHOLOGUE AFUA_8G06820)"/>
    <property type="match status" value="1"/>
</dbReference>
<name>A0A1I5DV16_9MICO</name>
<dbReference type="SUPFAM" id="SSF53597">
    <property type="entry name" value="Dihydrofolate reductase-like"/>
    <property type="match status" value="1"/>
</dbReference>
<evidence type="ECO:0000313" key="5">
    <source>
        <dbReference type="EMBL" id="SFO03026.1"/>
    </source>
</evidence>
<dbReference type="OrthoDB" id="5243299at2"/>
<dbReference type="InterPro" id="IPR050765">
    <property type="entry name" value="Riboflavin_Biosynth_HTPR"/>
</dbReference>
<dbReference type="InterPro" id="IPR024072">
    <property type="entry name" value="DHFR-like_dom_sf"/>
</dbReference>
<accession>A0A1I5DV16</accession>
<evidence type="ECO:0000259" key="4">
    <source>
        <dbReference type="Pfam" id="PF01872"/>
    </source>
</evidence>
<evidence type="ECO:0000313" key="6">
    <source>
        <dbReference type="Proteomes" id="UP000198867"/>
    </source>
</evidence>
<dbReference type="GO" id="GO:0008703">
    <property type="term" value="F:5-amino-6-(5-phosphoribosylamino)uracil reductase activity"/>
    <property type="evidence" value="ECO:0007669"/>
    <property type="project" value="InterPro"/>
</dbReference>
<dbReference type="InterPro" id="IPR002734">
    <property type="entry name" value="RibDG_C"/>
</dbReference>
<dbReference type="GO" id="GO:0009231">
    <property type="term" value="P:riboflavin biosynthetic process"/>
    <property type="evidence" value="ECO:0007669"/>
    <property type="project" value="InterPro"/>
</dbReference>
<dbReference type="Proteomes" id="UP000198867">
    <property type="component" value="Unassembled WGS sequence"/>
</dbReference>
<protein>
    <submittedName>
        <fullName evidence="5">Pyrimidine reductase, riboflavin biosynthesis</fullName>
    </submittedName>
</protein>
<gene>
    <name evidence="5" type="ORF">SAMN05216219_3106</name>
</gene>
<reference evidence="6" key="1">
    <citation type="submission" date="2016-10" db="EMBL/GenBank/DDBJ databases">
        <authorList>
            <person name="Varghese N."/>
            <person name="Submissions S."/>
        </authorList>
    </citation>
    <scope>NUCLEOTIDE SEQUENCE [LARGE SCALE GENOMIC DNA]</scope>
    <source>
        <strain evidence="6">CGMCC 1.11101</strain>
    </source>
</reference>
<evidence type="ECO:0000256" key="2">
    <source>
        <dbReference type="ARBA" id="ARBA00022857"/>
    </source>
</evidence>
<dbReference type="EMBL" id="FOVM01000011">
    <property type="protein sequence ID" value="SFO03026.1"/>
    <property type="molecule type" value="Genomic_DNA"/>
</dbReference>
<keyword evidence="6" id="KW-1185">Reference proteome</keyword>